<evidence type="ECO:0000256" key="1">
    <source>
        <dbReference type="ARBA" id="ARBA00004141"/>
    </source>
</evidence>
<evidence type="ECO:0000256" key="3">
    <source>
        <dbReference type="ARBA" id="ARBA00022989"/>
    </source>
</evidence>
<evidence type="ECO:0000259" key="6">
    <source>
        <dbReference type="Pfam" id="PF12698"/>
    </source>
</evidence>
<evidence type="ECO:0000313" key="7">
    <source>
        <dbReference type="EMBL" id="MBB6455066.1"/>
    </source>
</evidence>
<feature type="transmembrane region" description="Helical" evidence="5">
    <location>
        <begin position="391"/>
        <end position="413"/>
    </location>
</feature>
<keyword evidence="4 5" id="KW-0472">Membrane</keyword>
<dbReference type="PANTHER" id="PTHR43027:SF1">
    <property type="entry name" value="DOXORUBICIN RESISTANCE ABC TRANSPORTER PERMEASE PROTEIN DRRC-RELATED"/>
    <property type="match status" value="1"/>
</dbReference>
<dbReference type="PANTHER" id="PTHR43027">
    <property type="entry name" value="DOXORUBICIN RESISTANCE ABC TRANSPORTER PERMEASE PROTEIN DRRC-RELATED"/>
    <property type="match status" value="1"/>
</dbReference>
<reference evidence="7 8" key="1">
    <citation type="submission" date="2020-08" db="EMBL/GenBank/DDBJ databases">
        <title>Genomic Encyclopedia of Type Strains, Phase IV (KMG-IV): sequencing the most valuable type-strain genomes for metagenomic binning, comparative biology and taxonomic classification.</title>
        <authorList>
            <person name="Goeker M."/>
        </authorList>
    </citation>
    <scope>NUCLEOTIDE SEQUENCE [LARGE SCALE GENOMIC DNA]</scope>
    <source>
        <strain evidence="7 8">DSM 19612</strain>
    </source>
</reference>
<evidence type="ECO:0000313" key="8">
    <source>
        <dbReference type="Proteomes" id="UP000581688"/>
    </source>
</evidence>
<comment type="subcellular location">
    <subcellularLocation>
        <location evidence="1">Membrane</location>
        <topology evidence="1">Multi-pass membrane protein</topology>
    </subcellularLocation>
</comment>
<feature type="transmembrane region" description="Helical" evidence="5">
    <location>
        <begin position="224"/>
        <end position="244"/>
    </location>
</feature>
<dbReference type="AlphaFoldDB" id="A0A841Q9J6"/>
<protein>
    <submittedName>
        <fullName evidence="7">ABC-2 type transport system permease protein</fullName>
    </submittedName>
</protein>
<dbReference type="InterPro" id="IPR013525">
    <property type="entry name" value="ABC2_TM"/>
</dbReference>
<dbReference type="InterPro" id="IPR052902">
    <property type="entry name" value="ABC-2_transporter"/>
</dbReference>
<keyword evidence="3 5" id="KW-1133">Transmembrane helix</keyword>
<name>A0A841Q9J6_9BACI</name>
<dbReference type="Pfam" id="PF12698">
    <property type="entry name" value="ABC2_membrane_3"/>
    <property type="match status" value="1"/>
</dbReference>
<dbReference type="GO" id="GO:0140359">
    <property type="term" value="F:ABC-type transporter activity"/>
    <property type="evidence" value="ECO:0007669"/>
    <property type="project" value="InterPro"/>
</dbReference>
<keyword evidence="2 5" id="KW-0812">Transmembrane</keyword>
<gene>
    <name evidence="7" type="ORF">HNQ94_003561</name>
</gene>
<accession>A0A841Q9J6</accession>
<evidence type="ECO:0000256" key="5">
    <source>
        <dbReference type="SAM" id="Phobius"/>
    </source>
</evidence>
<comment type="caution">
    <text evidence="7">The sequence shown here is derived from an EMBL/GenBank/DDBJ whole genome shotgun (WGS) entry which is preliminary data.</text>
</comment>
<sequence>MIFNLVKKQLLLIIRNRQNFTLLLAMPLVLVFIIKFAIGDLMHQDVPEIDAAVAIVEHTNEEEDIQRLVDELMLLPMEEGDKEKIKNNLSSFQPIQILKDQVFGHEQLKEMFTLEEITPEEIEKAKQEELYTAIIEVPAGFSYELVKSTIFNGKSDAQLTLYVDQGEDFVANIVKDLLLTFEEQMHTSSVLERNGLADLMVMPEDIKGEIHSISKVDPVSGTTYYAVGMSVMFVLYIASTMGSYAFEEKRIHVFDRILLANVSRWIFFTGTFFASAIIALAQLFILYGFCAVIFGVHWPNVTHFLLISLGVSLAVGGIASLLTAINYRFQSETASTVFSSVIITVFAFLGGSFYPVGNLSELVKFLGDLTPNGAGMSAYLTSAQGYGFSEIYMYLIYLLLFTVVMILAAVWTFPKRGKEA</sequence>
<dbReference type="RefSeq" id="WP_174497542.1">
    <property type="nucleotide sequence ID" value="NZ_CADDWK010000016.1"/>
</dbReference>
<dbReference type="GO" id="GO:0016020">
    <property type="term" value="C:membrane"/>
    <property type="evidence" value="ECO:0007669"/>
    <property type="project" value="UniProtKB-SubCell"/>
</dbReference>
<feature type="transmembrane region" description="Helical" evidence="5">
    <location>
        <begin position="20"/>
        <end position="38"/>
    </location>
</feature>
<dbReference type="Proteomes" id="UP000581688">
    <property type="component" value="Unassembled WGS sequence"/>
</dbReference>
<evidence type="ECO:0000256" key="2">
    <source>
        <dbReference type="ARBA" id="ARBA00022692"/>
    </source>
</evidence>
<feature type="transmembrane region" description="Helical" evidence="5">
    <location>
        <begin position="304"/>
        <end position="325"/>
    </location>
</feature>
<feature type="transmembrane region" description="Helical" evidence="5">
    <location>
        <begin position="337"/>
        <end position="356"/>
    </location>
</feature>
<feature type="transmembrane region" description="Helical" evidence="5">
    <location>
        <begin position="265"/>
        <end position="298"/>
    </location>
</feature>
<feature type="domain" description="ABC-2 type transporter transmembrane" evidence="6">
    <location>
        <begin position="23"/>
        <end position="411"/>
    </location>
</feature>
<dbReference type="EMBL" id="JACHGH010000015">
    <property type="protein sequence ID" value="MBB6455066.1"/>
    <property type="molecule type" value="Genomic_DNA"/>
</dbReference>
<organism evidence="7 8">
    <name type="scientific">Salirhabdus euzebyi</name>
    <dbReference type="NCBI Taxonomy" id="394506"/>
    <lineage>
        <taxon>Bacteria</taxon>
        <taxon>Bacillati</taxon>
        <taxon>Bacillota</taxon>
        <taxon>Bacilli</taxon>
        <taxon>Bacillales</taxon>
        <taxon>Bacillaceae</taxon>
        <taxon>Salirhabdus</taxon>
    </lineage>
</organism>
<proteinExistence type="predicted"/>
<keyword evidence="8" id="KW-1185">Reference proteome</keyword>
<evidence type="ECO:0000256" key="4">
    <source>
        <dbReference type="ARBA" id="ARBA00023136"/>
    </source>
</evidence>